<feature type="binding site" evidence="8">
    <location>
        <position position="106"/>
    </location>
    <ligand>
        <name>Cu cation</name>
        <dbReference type="ChEBI" id="CHEBI:23378"/>
    </ligand>
</feature>
<evidence type="ECO:0000256" key="1">
    <source>
        <dbReference type="ARBA" id="ARBA00004418"/>
    </source>
</evidence>
<comment type="subcellular location">
    <subcellularLocation>
        <location evidence="1">Periplasm</location>
    </subcellularLocation>
</comment>
<proteinExistence type="predicted"/>
<reference evidence="11 12" key="1">
    <citation type="submission" date="2020-01" db="EMBL/GenBank/DDBJ databases">
        <title>Frigidibacter albus SP32T (=CGMCC 1.13995T).</title>
        <authorList>
            <person name="Liao X."/>
        </authorList>
    </citation>
    <scope>NUCLEOTIDE SEQUENCE [LARGE SCALE GENOMIC DNA]</scope>
    <source>
        <strain evidence="11 12">SP32</strain>
    </source>
</reference>
<dbReference type="RefSeq" id="WP_161344180.1">
    <property type="nucleotide sequence ID" value="NZ_BMGW01000003.1"/>
</dbReference>
<evidence type="ECO:0000256" key="8">
    <source>
        <dbReference type="PIRSR" id="PIRSR602386-1"/>
    </source>
</evidence>
<feature type="binding site" evidence="8">
    <location>
        <position position="103"/>
    </location>
    <ligand>
        <name>Cu cation</name>
        <dbReference type="ChEBI" id="CHEBI:23378"/>
    </ligand>
</feature>
<evidence type="ECO:0000313" key="12">
    <source>
        <dbReference type="Proteomes" id="UP000477083"/>
    </source>
</evidence>
<dbReference type="NCBIfam" id="TIGR02375">
    <property type="entry name" value="pseudoazurin"/>
    <property type="match status" value="1"/>
</dbReference>
<dbReference type="GO" id="GO:0009055">
    <property type="term" value="F:electron transfer activity"/>
    <property type="evidence" value="ECO:0007669"/>
    <property type="project" value="InterPro"/>
</dbReference>
<evidence type="ECO:0000256" key="2">
    <source>
        <dbReference type="ARBA" id="ARBA00022448"/>
    </source>
</evidence>
<dbReference type="Proteomes" id="UP000477083">
    <property type="component" value="Unassembled WGS sequence"/>
</dbReference>
<keyword evidence="12" id="KW-1185">Reference proteome</keyword>
<evidence type="ECO:0000256" key="9">
    <source>
        <dbReference type="SAM" id="SignalP"/>
    </source>
</evidence>
<feature type="domain" description="Blue (type 1) copper" evidence="10">
    <location>
        <begin position="32"/>
        <end position="116"/>
    </location>
</feature>
<dbReference type="AlphaFoldDB" id="A0A6L8VFL4"/>
<evidence type="ECO:0000256" key="3">
    <source>
        <dbReference type="ARBA" id="ARBA00022723"/>
    </source>
</evidence>
<organism evidence="11 12">
    <name type="scientific">Frigidibacter albus</name>
    <dbReference type="NCBI Taxonomy" id="1465486"/>
    <lineage>
        <taxon>Bacteria</taxon>
        <taxon>Pseudomonadati</taxon>
        <taxon>Pseudomonadota</taxon>
        <taxon>Alphaproteobacteria</taxon>
        <taxon>Rhodobacterales</taxon>
        <taxon>Paracoccaceae</taxon>
        <taxon>Frigidibacter</taxon>
    </lineage>
</organism>
<feature type="signal peptide" evidence="9">
    <location>
        <begin position="1"/>
        <end position="25"/>
    </location>
</feature>
<sequence length="148" mass="15490">MFPNLIPATLAASLAALLLAPVAHAANVDVLMLNKGTEGAMVFEPAFVKVDVGDTVTFISTDKGHNVENIKDMLPEGVEAFKSKVGADYVLTVTAEGLYGVKCTPHYTMGMVALIQAGAPVNLEAAAAVSQKGKAKTRFEPLFAQVAE</sequence>
<dbReference type="OrthoDB" id="7510199at2"/>
<accession>A0A6L8VFL4</accession>
<dbReference type="CDD" id="cd04218">
    <property type="entry name" value="Pseudoazurin"/>
    <property type="match status" value="1"/>
</dbReference>
<gene>
    <name evidence="11" type="ORF">GS660_05255</name>
</gene>
<keyword evidence="2" id="KW-0813">Transport</keyword>
<dbReference type="Pfam" id="PF00127">
    <property type="entry name" value="Copper-bind"/>
    <property type="match status" value="1"/>
</dbReference>
<feature type="binding site" evidence="8">
    <location>
        <position position="65"/>
    </location>
    <ligand>
        <name>Cu cation</name>
        <dbReference type="ChEBI" id="CHEBI:23378"/>
    </ligand>
</feature>
<dbReference type="PRINTS" id="PR00155">
    <property type="entry name" value="AMICYANIN"/>
</dbReference>
<evidence type="ECO:0000256" key="6">
    <source>
        <dbReference type="ARBA" id="ARBA00023008"/>
    </source>
</evidence>
<dbReference type="InterPro" id="IPR008972">
    <property type="entry name" value="Cupredoxin"/>
</dbReference>
<keyword evidence="3 8" id="KW-0479">Metal-binding</keyword>
<dbReference type="InterPro" id="IPR001235">
    <property type="entry name" value="Copper_blue_Plastocyanin"/>
</dbReference>
<evidence type="ECO:0000256" key="4">
    <source>
        <dbReference type="ARBA" id="ARBA00022764"/>
    </source>
</evidence>
<dbReference type="GO" id="GO:0005507">
    <property type="term" value="F:copper ion binding"/>
    <property type="evidence" value="ECO:0007669"/>
    <property type="project" value="UniProtKB-UniRule"/>
</dbReference>
<feature type="binding site" evidence="8">
    <location>
        <position position="111"/>
    </location>
    <ligand>
        <name>Cu cation</name>
        <dbReference type="ChEBI" id="CHEBI:23378"/>
    </ligand>
</feature>
<protein>
    <recommendedName>
        <fullName evidence="7">Pseudoazurin</fullName>
    </recommendedName>
</protein>
<dbReference type="GO" id="GO:0042597">
    <property type="term" value="C:periplasmic space"/>
    <property type="evidence" value="ECO:0007669"/>
    <property type="project" value="UniProtKB-SubCell"/>
</dbReference>
<evidence type="ECO:0000256" key="7">
    <source>
        <dbReference type="NCBIfam" id="TIGR02375"/>
    </source>
</evidence>
<dbReference type="EMBL" id="WWNR01000003">
    <property type="protein sequence ID" value="MZQ88501.1"/>
    <property type="molecule type" value="Genomic_DNA"/>
</dbReference>
<keyword evidence="6 8" id="KW-0186">Copper</keyword>
<evidence type="ECO:0000256" key="5">
    <source>
        <dbReference type="ARBA" id="ARBA00022982"/>
    </source>
</evidence>
<keyword evidence="9" id="KW-0732">Signal</keyword>
<evidence type="ECO:0000259" key="10">
    <source>
        <dbReference type="Pfam" id="PF00127"/>
    </source>
</evidence>
<comment type="cofactor">
    <cofactor evidence="8">
        <name>Cu cation</name>
        <dbReference type="ChEBI" id="CHEBI:23378"/>
    </cofactor>
    <text evidence="8">Binds 1 copper ion per subunit.</text>
</comment>
<dbReference type="InterPro" id="IPR002386">
    <property type="entry name" value="Amicyanin/Pseudoazurin"/>
</dbReference>
<feature type="chain" id="PRO_5026713044" description="Pseudoazurin" evidence="9">
    <location>
        <begin position="26"/>
        <end position="148"/>
    </location>
</feature>
<keyword evidence="4" id="KW-0574">Periplasm</keyword>
<dbReference type="InterPro" id="IPR000923">
    <property type="entry name" value="BlueCu_1"/>
</dbReference>
<dbReference type="PRINTS" id="PR00156">
    <property type="entry name" value="COPPERBLUE"/>
</dbReference>
<dbReference type="InterPro" id="IPR012745">
    <property type="entry name" value="Pseudoazurin"/>
</dbReference>
<comment type="caution">
    <text evidence="11">The sequence shown here is derived from an EMBL/GenBank/DDBJ whole genome shotgun (WGS) entry which is preliminary data.</text>
</comment>
<keyword evidence="5" id="KW-0249">Electron transport</keyword>
<dbReference type="Gene3D" id="2.60.40.420">
    <property type="entry name" value="Cupredoxins - blue copper proteins"/>
    <property type="match status" value="1"/>
</dbReference>
<name>A0A6L8VFL4_9RHOB</name>
<dbReference type="SUPFAM" id="SSF49503">
    <property type="entry name" value="Cupredoxins"/>
    <property type="match status" value="1"/>
</dbReference>
<evidence type="ECO:0000313" key="11">
    <source>
        <dbReference type="EMBL" id="MZQ88501.1"/>
    </source>
</evidence>